<accession>A0ABT2XL34</accession>
<dbReference type="EMBL" id="JAHWBK010000013">
    <property type="protein sequence ID" value="MCV0326185.1"/>
    <property type="molecule type" value="Genomic_DNA"/>
</dbReference>
<dbReference type="RefSeq" id="WP_197611730.1">
    <property type="nucleotide sequence ID" value="NZ_JAHWBK010000013.1"/>
</dbReference>
<evidence type="ECO:0008006" key="4">
    <source>
        <dbReference type="Google" id="ProtNLM"/>
    </source>
</evidence>
<keyword evidence="1" id="KW-0472">Membrane</keyword>
<dbReference type="Proteomes" id="UP001208054">
    <property type="component" value="Unassembled WGS sequence"/>
</dbReference>
<comment type="caution">
    <text evidence="2">The sequence shown here is derived from an EMBL/GenBank/DDBJ whole genome shotgun (WGS) entry which is preliminary data.</text>
</comment>
<gene>
    <name evidence="2" type="ORF">KYJ44_17820</name>
</gene>
<evidence type="ECO:0000313" key="2">
    <source>
        <dbReference type="EMBL" id="MCV0326185.1"/>
    </source>
</evidence>
<sequence length="384" mass="42352">MALNPSTLRRYTQWLPILVWVVIGVAWWSPLGVIAGLAVCLALGGVLQRFDLIGDAVGGERLRSRTPGRFANRPPAHDVQLEWGELGMGGPVYSTQMLRDGAIVEYIAIAGGRDASCGWKDVPGSALRWASCYVDRCEAVIVYDEHHKVVYVLAMPGWQFWQQLNAQRQSEGDAGAVSWLRSLPSSTRQLYPCRGLWLHQAHPALSAGVPKALRHVLPDARVLQAIPLLPDDLRLTAHPTLFARICPYALCLDGEPSDRHACDLETVIASPSGRCVVVAGSVLDGELRPIEGVWLVHWQGRWQAIGRRAMGGSGKARSGAWIDVIEAGDDGTLRCEAYEERWEFDDITRCPTVHTSLALPVEWRDTPLALRARNGRFNLRIPSP</sequence>
<protein>
    <recommendedName>
        <fullName evidence="4">Transmembrane protein</fullName>
    </recommendedName>
</protein>
<keyword evidence="1" id="KW-1133">Transmembrane helix</keyword>
<proteinExistence type="predicted"/>
<feature type="transmembrane region" description="Helical" evidence="1">
    <location>
        <begin position="17"/>
        <end position="43"/>
    </location>
</feature>
<evidence type="ECO:0000313" key="3">
    <source>
        <dbReference type="Proteomes" id="UP001208054"/>
    </source>
</evidence>
<evidence type="ECO:0000256" key="1">
    <source>
        <dbReference type="SAM" id="Phobius"/>
    </source>
</evidence>
<reference evidence="2 3" key="1">
    <citation type="submission" date="2021-07" db="EMBL/GenBank/DDBJ databases">
        <title>Clinical implication of Pseudomonas aeruginosa: further insight on the antimicrobial resistance.</title>
        <authorList>
            <person name="Macori G."/>
            <person name="Fanning S."/>
            <person name="Alqahtani A."/>
        </authorList>
    </citation>
    <scope>NUCLEOTIDE SEQUENCE [LARGE SCALE GENOMIC DNA]</scope>
    <source>
        <strain evidence="2 3">CFS3442</strain>
    </source>
</reference>
<keyword evidence="1" id="KW-0812">Transmembrane</keyword>
<organism evidence="2 3">
    <name type="scientific">Stenotrophomonas riyadhensis</name>
    <dbReference type="NCBI Taxonomy" id="2859893"/>
    <lineage>
        <taxon>Bacteria</taxon>
        <taxon>Pseudomonadati</taxon>
        <taxon>Pseudomonadota</taxon>
        <taxon>Gammaproteobacteria</taxon>
        <taxon>Lysobacterales</taxon>
        <taxon>Lysobacteraceae</taxon>
        <taxon>Stenotrophomonas</taxon>
    </lineage>
</organism>
<name>A0ABT2XL34_9GAMM</name>
<keyword evidence="3" id="KW-1185">Reference proteome</keyword>